<name>A0A6S7JC76_PARCT</name>
<comment type="caution">
    <text evidence="8">The sequence shown here is derived from an EMBL/GenBank/DDBJ whole genome shotgun (WGS) entry which is preliminary data.</text>
</comment>
<dbReference type="SMART" id="SM00028">
    <property type="entry name" value="TPR"/>
    <property type="match status" value="2"/>
</dbReference>
<dbReference type="PROSITE" id="PS50005">
    <property type="entry name" value="TPR"/>
    <property type="match status" value="1"/>
</dbReference>
<dbReference type="AlphaFoldDB" id="A0A6S7JC76"/>
<organism evidence="8 9">
    <name type="scientific">Paramuricea clavata</name>
    <name type="common">Red gorgonian</name>
    <name type="synonym">Violescent sea-whip</name>
    <dbReference type="NCBI Taxonomy" id="317549"/>
    <lineage>
        <taxon>Eukaryota</taxon>
        <taxon>Metazoa</taxon>
        <taxon>Cnidaria</taxon>
        <taxon>Anthozoa</taxon>
        <taxon>Octocorallia</taxon>
        <taxon>Malacalcyonacea</taxon>
        <taxon>Plexauridae</taxon>
        <taxon>Paramuricea</taxon>
    </lineage>
</organism>
<dbReference type="Gene3D" id="1.25.10.10">
    <property type="entry name" value="Leucine-rich Repeat Variant"/>
    <property type="match status" value="2"/>
</dbReference>
<dbReference type="InterPro" id="IPR019734">
    <property type="entry name" value="TPR_rpt"/>
</dbReference>
<dbReference type="PANTHER" id="PTHR45994:SF1">
    <property type="entry name" value="FI21225P1"/>
    <property type="match status" value="1"/>
</dbReference>
<dbReference type="PANTHER" id="PTHR45994">
    <property type="entry name" value="FI21225P1"/>
    <property type="match status" value="1"/>
</dbReference>
<protein>
    <submittedName>
        <fullName evidence="8">Unc-45 homolog B</fullName>
    </submittedName>
</protein>
<keyword evidence="6" id="KW-0143">Chaperone</keyword>
<dbReference type="InterPro" id="IPR016024">
    <property type="entry name" value="ARM-type_fold"/>
</dbReference>
<dbReference type="Pfam" id="PF11701">
    <property type="entry name" value="UNC45-central"/>
    <property type="match status" value="1"/>
</dbReference>
<keyword evidence="4" id="KW-0517">Myogenesis</keyword>
<keyword evidence="9" id="KW-1185">Reference proteome</keyword>
<dbReference type="InterPro" id="IPR011989">
    <property type="entry name" value="ARM-like"/>
</dbReference>
<dbReference type="Proteomes" id="UP001152795">
    <property type="component" value="Unassembled WGS sequence"/>
</dbReference>
<dbReference type="SUPFAM" id="SSF48452">
    <property type="entry name" value="TPR-like"/>
    <property type="match status" value="1"/>
</dbReference>
<gene>
    <name evidence="8" type="ORF">PACLA_8A006621</name>
</gene>
<evidence type="ECO:0000256" key="1">
    <source>
        <dbReference type="ARBA" id="ARBA00004556"/>
    </source>
</evidence>
<keyword evidence="5" id="KW-0221">Differentiation</keyword>
<feature type="non-terminal residue" evidence="8">
    <location>
        <position position="1"/>
    </location>
</feature>
<evidence type="ECO:0000313" key="9">
    <source>
        <dbReference type="Proteomes" id="UP001152795"/>
    </source>
</evidence>
<sequence>MDYNKAISIYENALNLCKGNNDLKEEQGTVLKNKAACYLKMGNYSKALKDCEEALQCLPKDPKALFRKCQALEKLDRLEEAYKTARVLIQIVPKDTAVQQFLRDLSQQLQQKTDKQNTTDGMVDTMFTAVFDENEPNERKVQAMKNLIILANKDSGADIICNAGGITKLSKVLEVGNEELRHLAIKVVAVLCKGSAVRAARVFESLKGRLSPCIKSKSGELCDSAIGLVSQFIQSTVRQPTAKEKQKDEQPPLVYKDELKFSCSVLLDNLVDPSVNARNRNSIIECVITAIPGNKNMVLLFVEMEGIRKLLQVAAQSSCIWSNSQSSLSVDKATRMHISVALSKLYDSLGYKDTDKEQYLKDCDTVVCKYIESSEIAVQINGLAALCAVLQGAHDAAAAILTKTEITETVFEIAQSDKIHGQIAAAEVIALAASNKQRCSEIHNKGMSVLKNLYKSTNEDLQVRALVGMCKVGSTGAGDVNSKVYKKETTLKLYNSARSYLVRPKEEMELRKWASEGLSFLTLDADVKEELIRDSTALRALLDLAKLEDSSLLYGVCQTLVNLTNSYDKPEQNENAEKMKELGKFAKVNIPEFDEKDNEEYVQKRISVLVKEGVVNALVNLAKPESKQCREMIARVFHGIVTVQEHRGLAVQQGGAKALLPLTTVNTDRGKDIAAHALAKIAITMNPD</sequence>
<proteinExistence type="predicted"/>
<evidence type="ECO:0000256" key="6">
    <source>
        <dbReference type="ARBA" id="ARBA00023186"/>
    </source>
</evidence>
<comment type="subcellular location">
    <subcellularLocation>
        <location evidence="1">Cytoplasm</location>
        <location evidence="1">Perinuclear region</location>
    </subcellularLocation>
</comment>
<evidence type="ECO:0000259" key="7">
    <source>
        <dbReference type="Pfam" id="PF11701"/>
    </source>
</evidence>
<accession>A0A6S7JC76</accession>
<evidence type="ECO:0000256" key="5">
    <source>
        <dbReference type="ARBA" id="ARBA00022782"/>
    </source>
</evidence>
<dbReference type="SUPFAM" id="SSF48371">
    <property type="entry name" value="ARM repeat"/>
    <property type="match status" value="1"/>
</dbReference>
<feature type="domain" description="UNC-45/Cro1/She4 central" evidence="7">
    <location>
        <begin position="329"/>
        <end position="472"/>
    </location>
</feature>
<dbReference type="InterPro" id="IPR011990">
    <property type="entry name" value="TPR-like_helical_dom_sf"/>
</dbReference>
<evidence type="ECO:0000256" key="3">
    <source>
        <dbReference type="ARBA" id="ARBA00022490"/>
    </source>
</evidence>
<keyword evidence="2" id="KW-0217">Developmental protein</keyword>
<dbReference type="Pfam" id="PF00515">
    <property type="entry name" value="TPR_1"/>
    <property type="match status" value="1"/>
</dbReference>
<dbReference type="EMBL" id="CACRXK020015088">
    <property type="protein sequence ID" value="CAB4027881.1"/>
    <property type="molecule type" value="Genomic_DNA"/>
</dbReference>
<evidence type="ECO:0000313" key="8">
    <source>
        <dbReference type="EMBL" id="CAB4027881.1"/>
    </source>
</evidence>
<evidence type="ECO:0000256" key="4">
    <source>
        <dbReference type="ARBA" id="ARBA00022541"/>
    </source>
</evidence>
<reference evidence="8" key="1">
    <citation type="submission" date="2020-04" db="EMBL/GenBank/DDBJ databases">
        <authorList>
            <person name="Alioto T."/>
            <person name="Alioto T."/>
            <person name="Gomez Garrido J."/>
        </authorList>
    </citation>
    <scope>NUCLEOTIDE SEQUENCE</scope>
    <source>
        <strain evidence="8">A484AB</strain>
    </source>
</reference>
<dbReference type="GO" id="GO:0048471">
    <property type="term" value="C:perinuclear region of cytoplasm"/>
    <property type="evidence" value="ECO:0007669"/>
    <property type="project" value="UniProtKB-SubCell"/>
</dbReference>
<dbReference type="OrthoDB" id="199930at2759"/>
<dbReference type="GO" id="GO:0030154">
    <property type="term" value="P:cell differentiation"/>
    <property type="evidence" value="ECO:0007669"/>
    <property type="project" value="UniProtKB-KW"/>
</dbReference>
<keyword evidence="3" id="KW-0963">Cytoplasm</keyword>
<evidence type="ECO:0000256" key="2">
    <source>
        <dbReference type="ARBA" id="ARBA00022473"/>
    </source>
</evidence>
<dbReference type="GO" id="GO:0007517">
    <property type="term" value="P:muscle organ development"/>
    <property type="evidence" value="ECO:0007669"/>
    <property type="project" value="UniProtKB-KW"/>
</dbReference>
<dbReference type="Gene3D" id="1.25.40.10">
    <property type="entry name" value="Tetratricopeptide repeat domain"/>
    <property type="match status" value="1"/>
</dbReference>
<dbReference type="GO" id="GO:0051879">
    <property type="term" value="F:Hsp90 protein binding"/>
    <property type="evidence" value="ECO:0007669"/>
    <property type="project" value="TreeGrafter"/>
</dbReference>
<dbReference type="InterPro" id="IPR024660">
    <property type="entry name" value="UCS_central_dom"/>
</dbReference>